<evidence type="ECO:0000313" key="2">
    <source>
        <dbReference type="Proteomes" id="UP000886501"/>
    </source>
</evidence>
<evidence type="ECO:0000313" key="1">
    <source>
        <dbReference type="EMBL" id="KAF9646434.1"/>
    </source>
</evidence>
<sequence length="454" mass="51836">MSLLRMAVGCQLHIDKTMTSSAPVSSATASWQTLLTLDRKSNDFADLARRLLSDQRHRKPEVFQFTEEEALNLIELMEPTILQHANIPGDLKSTAFTMLRRLCGTFGRLPRSCLINEDFKTQEEIPFATRGYTDLWKRDWNGRKVAVKALRFAPDDDRSKTTKRFCKEVLLWKRLNHQNILPFYGASMTKNQFCMVSPWMENGSILSYTRKNPEENRLRLLVDVASGLKFLHRMNLVHGNIRGVRLVIMIPPRALLADFGLNTIIFDPFSLTRASINWTAPELLTPDNTLYQPSVASDIYALAMVIYEVLTGTLPFARRGKTELACKVVLEDERPQRPRDSEKLGFTDKVWEDLRRCWEKKPSARPSIDAVSACLKQAAESWVVDVPAFMLASKAGVEQVMNMKEDQAKDFADRLDEVHPREIRPYPSIGVLILTSRSRHSTRSVSVKTRGRHT</sequence>
<reference evidence="1" key="2">
    <citation type="journal article" date="2020" name="Nat. Commun.">
        <title>Large-scale genome sequencing of mycorrhizal fungi provides insights into the early evolution of symbiotic traits.</title>
        <authorList>
            <person name="Miyauchi S."/>
            <person name="Kiss E."/>
            <person name="Kuo A."/>
            <person name="Drula E."/>
            <person name="Kohler A."/>
            <person name="Sanchez-Garcia M."/>
            <person name="Morin E."/>
            <person name="Andreopoulos B."/>
            <person name="Barry K.W."/>
            <person name="Bonito G."/>
            <person name="Buee M."/>
            <person name="Carver A."/>
            <person name="Chen C."/>
            <person name="Cichocki N."/>
            <person name="Clum A."/>
            <person name="Culley D."/>
            <person name="Crous P.W."/>
            <person name="Fauchery L."/>
            <person name="Girlanda M."/>
            <person name="Hayes R.D."/>
            <person name="Keri Z."/>
            <person name="LaButti K."/>
            <person name="Lipzen A."/>
            <person name="Lombard V."/>
            <person name="Magnuson J."/>
            <person name="Maillard F."/>
            <person name="Murat C."/>
            <person name="Nolan M."/>
            <person name="Ohm R.A."/>
            <person name="Pangilinan J."/>
            <person name="Pereira M.F."/>
            <person name="Perotto S."/>
            <person name="Peter M."/>
            <person name="Pfister S."/>
            <person name="Riley R."/>
            <person name="Sitrit Y."/>
            <person name="Stielow J.B."/>
            <person name="Szollosi G."/>
            <person name="Zifcakova L."/>
            <person name="Stursova M."/>
            <person name="Spatafora J.W."/>
            <person name="Tedersoo L."/>
            <person name="Vaario L.M."/>
            <person name="Yamada A."/>
            <person name="Yan M."/>
            <person name="Wang P."/>
            <person name="Xu J."/>
            <person name="Bruns T."/>
            <person name="Baldrian P."/>
            <person name="Vilgalys R."/>
            <person name="Dunand C."/>
            <person name="Henrissat B."/>
            <person name="Grigoriev I.V."/>
            <person name="Hibbett D."/>
            <person name="Nagy L.G."/>
            <person name="Martin F.M."/>
        </authorList>
    </citation>
    <scope>NUCLEOTIDE SEQUENCE</scope>
    <source>
        <strain evidence="1">P2</strain>
    </source>
</reference>
<dbReference type="EMBL" id="MU118058">
    <property type="protein sequence ID" value="KAF9646434.1"/>
    <property type="molecule type" value="Genomic_DNA"/>
</dbReference>
<keyword evidence="2" id="KW-1185">Reference proteome</keyword>
<accession>A0ACB6Z9M1</accession>
<reference evidence="1" key="1">
    <citation type="submission" date="2019-10" db="EMBL/GenBank/DDBJ databases">
        <authorList>
            <consortium name="DOE Joint Genome Institute"/>
            <person name="Kuo A."/>
            <person name="Miyauchi S."/>
            <person name="Kiss E."/>
            <person name="Drula E."/>
            <person name="Kohler A."/>
            <person name="Sanchez-Garcia M."/>
            <person name="Andreopoulos B."/>
            <person name="Barry K.W."/>
            <person name="Bonito G."/>
            <person name="Buee M."/>
            <person name="Carver A."/>
            <person name="Chen C."/>
            <person name="Cichocki N."/>
            <person name="Clum A."/>
            <person name="Culley D."/>
            <person name="Crous P.W."/>
            <person name="Fauchery L."/>
            <person name="Girlanda M."/>
            <person name="Hayes R."/>
            <person name="Keri Z."/>
            <person name="Labutti K."/>
            <person name="Lipzen A."/>
            <person name="Lombard V."/>
            <person name="Magnuson J."/>
            <person name="Maillard F."/>
            <person name="Morin E."/>
            <person name="Murat C."/>
            <person name="Nolan M."/>
            <person name="Ohm R."/>
            <person name="Pangilinan J."/>
            <person name="Pereira M."/>
            <person name="Perotto S."/>
            <person name="Peter M."/>
            <person name="Riley R."/>
            <person name="Sitrit Y."/>
            <person name="Stielow B."/>
            <person name="Szollosi G."/>
            <person name="Zifcakova L."/>
            <person name="Stursova M."/>
            <person name="Spatafora J.W."/>
            <person name="Tedersoo L."/>
            <person name="Vaario L.-M."/>
            <person name="Yamada A."/>
            <person name="Yan M."/>
            <person name="Wang P."/>
            <person name="Xu J."/>
            <person name="Bruns T."/>
            <person name="Baldrian P."/>
            <person name="Vilgalys R."/>
            <person name="Henrissat B."/>
            <person name="Grigoriev I.V."/>
            <person name="Hibbett D."/>
            <person name="Nagy L.G."/>
            <person name="Martin F.M."/>
        </authorList>
    </citation>
    <scope>NUCLEOTIDE SEQUENCE</scope>
    <source>
        <strain evidence="1">P2</strain>
    </source>
</reference>
<proteinExistence type="predicted"/>
<protein>
    <submittedName>
        <fullName evidence="1">Kinase-like protein</fullName>
    </submittedName>
</protein>
<name>A0ACB6Z9M1_THEGA</name>
<gene>
    <name evidence="1" type="ORF">BDM02DRAFT_3256204</name>
</gene>
<comment type="caution">
    <text evidence="1">The sequence shown here is derived from an EMBL/GenBank/DDBJ whole genome shotgun (WGS) entry which is preliminary data.</text>
</comment>
<dbReference type="Proteomes" id="UP000886501">
    <property type="component" value="Unassembled WGS sequence"/>
</dbReference>
<organism evidence="1 2">
    <name type="scientific">Thelephora ganbajun</name>
    <name type="common">Ganba fungus</name>
    <dbReference type="NCBI Taxonomy" id="370292"/>
    <lineage>
        <taxon>Eukaryota</taxon>
        <taxon>Fungi</taxon>
        <taxon>Dikarya</taxon>
        <taxon>Basidiomycota</taxon>
        <taxon>Agaricomycotina</taxon>
        <taxon>Agaricomycetes</taxon>
        <taxon>Thelephorales</taxon>
        <taxon>Thelephoraceae</taxon>
        <taxon>Thelephora</taxon>
    </lineage>
</organism>